<dbReference type="PROSITE" id="PS51031">
    <property type="entry name" value="BESS"/>
    <property type="match status" value="1"/>
</dbReference>
<comment type="subcellular location">
    <subcellularLocation>
        <location evidence="1">Nucleus</location>
    </subcellularLocation>
</comment>
<dbReference type="PROSITE" id="PS51029">
    <property type="entry name" value="MADF"/>
    <property type="match status" value="1"/>
</dbReference>
<reference evidence="5" key="1">
    <citation type="submission" date="2025-08" db="UniProtKB">
        <authorList>
            <consortium name="RefSeq"/>
        </authorList>
    </citation>
    <scope>IDENTIFICATION</scope>
</reference>
<accession>A0ABM0K559</accession>
<dbReference type="SMART" id="SM00595">
    <property type="entry name" value="MADF"/>
    <property type="match status" value="1"/>
</dbReference>
<dbReference type="RefSeq" id="XP_005109006.1">
    <property type="nucleotide sequence ID" value="XM_005108949.2"/>
</dbReference>
<dbReference type="Proteomes" id="UP000694888">
    <property type="component" value="Unplaced"/>
</dbReference>
<dbReference type="InterPro" id="IPR004210">
    <property type="entry name" value="BESS_motif"/>
</dbReference>
<name>A0ABM0K559_APLCA</name>
<dbReference type="GeneID" id="101859047"/>
<gene>
    <name evidence="5" type="primary">LOC101859047</name>
</gene>
<organism evidence="4 5">
    <name type="scientific">Aplysia californica</name>
    <name type="common">California sea hare</name>
    <dbReference type="NCBI Taxonomy" id="6500"/>
    <lineage>
        <taxon>Eukaryota</taxon>
        <taxon>Metazoa</taxon>
        <taxon>Spiralia</taxon>
        <taxon>Lophotrochozoa</taxon>
        <taxon>Mollusca</taxon>
        <taxon>Gastropoda</taxon>
        <taxon>Heterobranchia</taxon>
        <taxon>Euthyneura</taxon>
        <taxon>Tectipleura</taxon>
        <taxon>Aplysiida</taxon>
        <taxon>Aplysioidea</taxon>
        <taxon>Aplysiidae</taxon>
        <taxon>Aplysia</taxon>
    </lineage>
</organism>
<dbReference type="InterPro" id="IPR039353">
    <property type="entry name" value="TF_Adf1"/>
</dbReference>
<protein>
    <submittedName>
        <fullName evidence="5">Uncharacterized protein LOC101859047</fullName>
    </submittedName>
</protein>
<evidence type="ECO:0000259" key="2">
    <source>
        <dbReference type="PROSITE" id="PS51029"/>
    </source>
</evidence>
<feature type="domain" description="BESS" evidence="3">
    <location>
        <begin position="217"/>
        <end position="256"/>
    </location>
</feature>
<dbReference type="Pfam" id="PF10545">
    <property type="entry name" value="MADF_DNA_bdg"/>
    <property type="match status" value="1"/>
</dbReference>
<dbReference type="PANTHER" id="PTHR12243:SF69">
    <property type="entry name" value="SI:CH73-59F11.3"/>
    <property type="match status" value="1"/>
</dbReference>
<keyword evidence="4" id="KW-1185">Reference proteome</keyword>
<keyword evidence="1" id="KW-0539">Nucleus</keyword>
<evidence type="ECO:0000313" key="5">
    <source>
        <dbReference type="RefSeq" id="XP_005109006.1"/>
    </source>
</evidence>
<dbReference type="PANTHER" id="PTHR12243">
    <property type="entry name" value="MADF DOMAIN TRANSCRIPTION FACTOR"/>
    <property type="match status" value="1"/>
</dbReference>
<feature type="domain" description="MADF" evidence="2">
    <location>
        <begin position="22"/>
        <end position="112"/>
    </location>
</feature>
<sequence length="276" mass="31499">MNCVLSPHFHRQSPMENCDNELVIAAVQKAQALYDRTHKLHANRQFLHQAWKDIGQELNIDGAVAKKKWTSLRDYFQRQHREMTAFKSGPRPSKKKKWPLYDSMTFLVPYVNDRPAPSNLSEINDLELNATDTVSQSSTEVPSIHSPVQKEDVTVSAVETPPGLEDAEVEQNTPASKRHFSCATRKRSAQVDIDIQREILDTLRTIPTALYVPPQEEDEDLLFFKSMIPKIKALDVLQKMELQAEMHSVLFKHLKRARATATEPTKYAVNGRARNV</sequence>
<evidence type="ECO:0000259" key="3">
    <source>
        <dbReference type="PROSITE" id="PS51031"/>
    </source>
</evidence>
<dbReference type="Pfam" id="PF02944">
    <property type="entry name" value="BESS"/>
    <property type="match status" value="1"/>
</dbReference>
<evidence type="ECO:0000256" key="1">
    <source>
        <dbReference type="PROSITE-ProRule" id="PRU00371"/>
    </source>
</evidence>
<dbReference type="InterPro" id="IPR006578">
    <property type="entry name" value="MADF-dom"/>
</dbReference>
<proteinExistence type="predicted"/>
<evidence type="ECO:0000313" key="4">
    <source>
        <dbReference type="Proteomes" id="UP000694888"/>
    </source>
</evidence>